<reference evidence="3" key="1">
    <citation type="submission" date="2021-06" db="EMBL/GenBank/DDBJ databases">
        <authorList>
            <person name="Criscuolo A."/>
        </authorList>
    </citation>
    <scope>NUCLEOTIDE SEQUENCE</scope>
    <source>
        <strain evidence="3">CIP111600</strain>
    </source>
</reference>
<dbReference type="InterPro" id="IPR051450">
    <property type="entry name" value="Gfo/Idh/MocA_Oxidoreductases"/>
</dbReference>
<keyword evidence="3" id="KW-0560">Oxidoreductase</keyword>
<dbReference type="InterPro" id="IPR000683">
    <property type="entry name" value="Gfo/Idh/MocA-like_OxRdtase_N"/>
</dbReference>
<dbReference type="EC" id="1.1.1.18" evidence="3"/>
<protein>
    <submittedName>
        <fullName evidence="3">Myo-inositol 2-dehydrogenase</fullName>
        <ecNumber evidence="3">1.1.1.18</ecNumber>
    </submittedName>
</protein>
<feature type="domain" description="GFO/IDH/MocA-like oxidoreductase" evidence="2">
    <location>
        <begin position="133"/>
        <end position="254"/>
    </location>
</feature>
<dbReference type="GO" id="GO:0050112">
    <property type="term" value="F:inositol 2-dehydrogenase (NAD+) activity"/>
    <property type="evidence" value="ECO:0007669"/>
    <property type="project" value="UniProtKB-EC"/>
</dbReference>
<dbReference type="GO" id="GO:0000166">
    <property type="term" value="F:nucleotide binding"/>
    <property type="evidence" value="ECO:0007669"/>
    <property type="project" value="InterPro"/>
</dbReference>
<gene>
    <name evidence="3" type="primary">iolG_41</name>
    <name evidence="3" type="ORF">PAESOLCIP111_06590</name>
</gene>
<sequence>MNKLKVGMISFAHGHAHSYLRALMALPQVEVIAIADSEKSRVEKVVEKNGLAYYEDYRDLLARTDIEVVVICSENAHHARHTIDSALAGKHVICEKPLGITVSEMEQMIAACEENNVQLFTAFPCRYLAAVVNAKKAVDRGEIGDILAIKGTNRGTMPGGWFVEPELSGGGALLDHTVHVMDLMNWFTGSNVTEVYAYAATLFHENLKVDDAGMIHVKFESGAVGVLDTSWSRPKAFPTWGDVTMEIVGTKGTISVDSFAQKTEMYSNEVGKGQYLPWGDSMDHYMIESFVNALLQGKPAPISGVDGLRSAEVALAGYESVKLGQPVKLRA</sequence>
<dbReference type="Proteomes" id="UP000693672">
    <property type="component" value="Unassembled WGS sequence"/>
</dbReference>
<dbReference type="Pfam" id="PF01408">
    <property type="entry name" value="GFO_IDH_MocA"/>
    <property type="match status" value="1"/>
</dbReference>
<dbReference type="EMBL" id="CAJVAS010000074">
    <property type="protein sequence ID" value="CAG7652641.1"/>
    <property type="molecule type" value="Genomic_DNA"/>
</dbReference>
<dbReference type="Pfam" id="PF22725">
    <property type="entry name" value="GFO_IDH_MocA_C3"/>
    <property type="match status" value="1"/>
</dbReference>
<evidence type="ECO:0000259" key="1">
    <source>
        <dbReference type="Pfam" id="PF01408"/>
    </source>
</evidence>
<organism evidence="3 4">
    <name type="scientific">Paenibacillus solanacearum</name>
    <dbReference type="NCBI Taxonomy" id="2048548"/>
    <lineage>
        <taxon>Bacteria</taxon>
        <taxon>Bacillati</taxon>
        <taxon>Bacillota</taxon>
        <taxon>Bacilli</taxon>
        <taxon>Bacillales</taxon>
        <taxon>Paenibacillaceae</taxon>
        <taxon>Paenibacillus</taxon>
    </lineage>
</organism>
<dbReference type="RefSeq" id="WP_218096238.1">
    <property type="nucleotide sequence ID" value="NZ_CAJVAS010000074.1"/>
</dbReference>
<dbReference type="AlphaFoldDB" id="A0A916KB09"/>
<evidence type="ECO:0000313" key="4">
    <source>
        <dbReference type="Proteomes" id="UP000693672"/>
    </source>
</evidence>
<proteinExistence type="predicted"/>
<dbReference type="InterPro" id="IPR055170">
    <property type="entry name" value="GFO_IDH_MocA-like_dom"/>
</dbReference>
<accession>A0A916KB09</accession>
<dbReference type="PANTHER" id="PTHR43377">
    <property type="entry name" value="BILIVERDIN REDUCTASE A"/>
    <property type="match status" value="1"/>
</dbReference>
<name>A0A916KB09_9BACL</name>
<dbReference type="PANTHER" id="PTHR43377:SF1">
    <property type="entry name" value="BILIVERDIN REDUCTASE A"/>
    <property type="match status" value="1"/>
</dbReference>
<evidence type="ECO:0000259" key="2">
    <source>
        <dbReference type="Pfam" id="PF22725"/>
    </source>
</evidence>
<keyword evidence="4" id="KW-1185">Reference proteome</keyword>
<comment type="caution">
    <text evidence="3">The sequence shown here is derived from an EMBL/GenBank/DDBJ whole genome shotgun (WGS) entry which is preliminary data.</text>
</comment>
<evidence type="ECO:0000313" key="3">
    <source>
        <dbReference type="EMBL" id="CAG7652641.1"/>
    </source>
</evidence>
<feature type="domain" description="Gfo/Idh/MocA-like oxidoreductase N-terminal" evidence="1">
    <location>
        <begin position="16"/>
        <end position="122"/>
    </location>
</feature>